<feature type="region of interest" description="Disordered" evidence="1">
    <location>
        <begin position="1"/>
        <end position="25"/>
    </location>
</feature>
<organism evidence="2 3">
    <name type="scientific">Dorcoceras hygrometricum</name>
    <dbReference type="NCBI Taxonomy" id="472368"/>
    <lineage>
        <taxon>Eukaryota</taxon>
        <taxon>Viridiplantae</taxon>
        <taxon>Streptophyta</taxon>
        <taxon>Embryophyta</taxon>
        <taxon>Tracheophyta</taxon>
        <taxon>Spermatophyta</taxon>
        <taxon>Magnoliopsida</taxon>
        <taxon>eudicotyledons</taxon>
        <taxon>Gunneridae</taxon>
        <taxon>Pentapetalae</taxon>
        <taxon>asterids</taxon>
        <taxon>lamiids</taxon>
        <taxon>Lamiales</taxon>
        <taxon>Gesneriaceae</taxon>
        <taxon>Didymocarpoideae</taxon>
        <taxon>Trichosporeae</taxon>
        <taxon>Loxocarpinae</taxon>
        <taxon>Dorcoceras</taxon>
    </lineage>
</organism>
<protein>
    <submittedName>
        <fullName evidence="2">Uncharacterized protein</fullName>
    </submittedName>
</protein>
<gene>
    <name evidence="2" type="ORF">F511_41517</name>
</gene>
<proteinExistence type="predicted"/>
<keyword evidence="3" id="KW-1185">Reference proteome</keyword>
<dbReference type="Proteomes" id="UP000250235">
    <property type="component" value="Unassembled WGS sequence"/>
</dbReference>
<dbReference type="AlphaFoldDB" id="A0A2Z7BGM3"/>
<evidence type="ECO:0000256" key="1">
    <source>
        <dbReference type="SAM" id="MobiDB-lite"/>
    </source>
</evidence>
<accession>A0A2Z7BGM3</accession>
<evidence type="ECO:0000313" key="2">
    <source>
        <dbReference type="EMBL" id="KZV31288.1"/>
    </source>
</evidence>
<sequence>MQGATSHVGDPDRAPRRGSGGIEKSCAGQHASCATFGRLSCGKRTASASNSAMMRSGDPANVAPPACKEQHLMLGIRIAPPGEAAEE</sequence>
<dbReference type="EMBL" id="KV007567">
    <property type="protein sequence ID" value="KZV31288.1"/>
    <property type="molecule type" value="Genomic_DNA"/>
</dbReference>
<evidence type="ECO:0000313" key="3">
    <source>
        <dbReference type="Proteomes" id="UP000250235"/>
    </source>
</evidence>
<name>A0A2Z7BGM3_9LAMI</name>
<reference evidence="2 3" key="1">
    <citation type="journal article" date="2015" name="Proc. Natl. Acad. Sci. U.S.A.">
        <title>The resurrection genome of Boea hygrometrica: A blueprint for survival of dehydration.</title>
        <authorList>
            <person name="Xiao L."/>
            <person name="Yang G."/>
            <person name="Zhang L."/>
            <person name="Yang X."/>
            <person name="Zhao S."/>
            <person name="Ji Z."/>
            <person name="Zhou Q."/>
            <person name="Hu M."/>
            <person name="Wang Y."/>
            <person name="Chen M."/>
            <person name="Xu Y."/>
            <person name="Jin H."/>
            <person name="Xiao X."/>
            <person name="Hu G."/>
            <person name="Bao F."/>
            <person name="Hu Y."/>
            <person name="Wan P."/>
            <person name="Li L."/>
            <person name="Deng X."/>
            <person name="Kuang T."/>
            <person name="Xiang C."/>
            <person name="Zhu J.K."/>
            <person name="Oliver M.J."/>
            <person name="He Y."/>
        </authorList>
    </citation>
    <scope>NUCLEOTIDE SEQUENCE [LARGE SCALE GENOMIC DNA]</scope>
    <source>
        <strain evidence="3">cv. XS01</strain>
    </source>
</reference>
<feature type="region of interest" description="Disordered" evidence="1">
    <location>
        <begin position="44"/>
        <end position="63"/>
    </location>
</feature>